<organism evidence="1 2">
    <name type="scientific">Acidovorax facilis</name>
    <dbReference type="NCBI Taxonomy" id="12917"/>
    <lineage>
        <taxon>Bacteria</taxon>
        <taxon>Pseudomonadati</taxon>
        <taxon>Pseudomonadota</taxon>
        <taxon>Betaproteobacteria</taxon>
        <taxon>Burkholderiales</taxon>
        <taxon>Comamonadaceae</taxon>
        <taxon>Acidovorax</taxon>
    </lineage>
</organism>
<proteinExistence type="predicted"/>
<evidence type="ECO:0000313" key="2">
    <source>
        <dbReference type="Proteomes" id="UP001595693"/>
    </source>
</evidence>
<name>A0ABV8DAT3_9BURK</name>
<dbReference type="EMBL" id="JBHSAJ010000037">
    <property type="protein sequence ID" value="MFC3935621.1"/>
    <property type="molecule type" value="Genomic_DNA"/>
</dbReference>
<gene>
    <name evidence="1" type="ORF">ACFOW3_13440</name>
</gene>
<sequence length="101" mass="11945">MAHTYTKLRAQQSGSIAWRKRKRMRAAKDALACISQQVVDAWARIRAENLKEFQRCAGNYIRTEQEKIDRYIQSLSPEKREAWERWKAAVGVQKPPHEDFR</sequence>
<dbReference type="Proteomes" id="UP001595693">
    <property type="component" value="Unassembled WGS sequence"/>
</dbReference>
<protein>
    <submittedName>
        <fullName evidence="1">Uncharacterized protein</fullName>
    </submittedName>
</protein>
<evidence type="ECO:0000313" key="1">
    <source>
        <dbReference type="EMBL" id="MFC3935621.1"/>
    </source>
</evidence>
<comment type="caution">
    <text evidence="1">The sequence shown here is derived from an EMBL/GenBank/DDBJ whole genome shotgun (WGS) entry which is preliminary data.</text>
</comment>
<reference evidence="2" key="1">
    <citation type="journal article" date="2019" name="Int. J. Syst. Evol. Microbiol.">
        <title>The Global Catalogue of Microorganisms (GCM) 10K type strain sequencing project: providing services to taxonomists for standard genome sequencing and annotation.</title>
        <authorList>
            <consortium name="The Broad Institute Genomics Platform"/>
            <consortium name="The Broad Institute Genome Sequencing Center for Infectious Disease"/>
            <person name="Wu L."/>
            <person name="Ma J."/>
        </authorList>
    </citation>
    <scope>NUCLEOTIDE SEQUENCE [LARGE SCALE GENOMIC DNA]</scope>
    <source>
        <strain evidence="2">CCUG 2113</strain>
    </source>
</reference>
<keyword evidence="2" id="KW-1185">Reference proteome</keyword>
<dbReference type="RefSeq" id="WP_252635532.1">
    <property type="nucleotide sequence ID" value="NZ_JAMXAX010000009.1"/>
</dbReference>
<accession>A0ABV8DAT3</accession>